<evidence type="ECO:0000313" key="3">
    <source>
        <dbReference type="EMBL" id="AYF78508.1"/>
    </source>
</evidence>
<dbReference type="GO" id="GO:0003700">
    <property type="term" value="F:DNA-binding transcription factor activity"/>
    <property type="evidence" value="ECO:0007669"/>
    <property type="project" value="InterPro"/>
</dbReference>
<protein>
    <submittedName>
        <fullName evidence="3">MerR family transcriptional regulator</fullName>
    </submittedName>
</protein>
<dbReference type="PANTHER" id="PTHR30204">
    <property type="entry name" value="REDOX-CYCLING DRUG-SENSING TRANSCRIPTIONAL ACTIVATOR SOXR"/>
    <property type="match status" value="1"/>
</dbReference>
<sequence>MLISELSRRTGVSTRALRHYDRSGLLEAGRRSNGYREFPESSVERVRRIRALLAVGLDLSAVGELLPCLTTEGWPGGCAHARRRLADEVAELDRALASMGRTRAALGDELARWDRAALPD</sequence>
<dbReference type="SUPFAM" id="SSF46955">
    <property type="entry name" value="Putative DNA-binding domain"/>
    <property type="match status" value="1"/>
</dbReference>
<name>A0A386ZM39_9NOCA</name>
<organism evidence="3 4">
    <name type="scientific">Nocardia yunnanensis</name>
    <dbReference type="NCBI Taxonomy" id="2382165"/>
    <lineage>
        <taxon>Bacteria</taxon>
        <taxon>Bacillati</taxon>
        <taxon>Actinomycetota</taxon>
        <taxon>Actinomycetes</taxon>
        <taxon>Mycobacteriales</taxon>
        <taxon>Nocardiaceae</taxon>
        <taxon>Nocardia</taxon>
    </lineage>
</organism>
<accession>A0A386ZM39</accession>
<dbReference type="Gene3D" id="1.10.1660.10">
    <property type="match status" value="1"/>
</dbReference>
<feature type="domain" description="HTH merR-type" evidence="2">
    <location>
        <begin position="1"/>
        <end position="68"/>
    </location>
</feature>
<dbReference type="SMART" id="SM00422">
    <property type="entry name" value="HTH_MERR"/>
    <property type="match status" value="1"/>
</dbReference>
<evidence type="ECO:0000256" key="1">
    <source>
        <dbReference type="ARBA" id="ARBA00023125"/>
    </source>
</evidence>
<dbReference type="PROSITE" id="PS00552">
    <property type="entry name" value="HTH_MERR_1"/>
    <property type="match status" value="1"/>
</dbReference>
<dbReference type="Pfam" id="PF13411">
    <property type="entry name" value="MerR_1"/>
    <property type="match status" value="1"/>
</dbReference>
<proteinExistence type="predicted"/>
<dbReference type="AlphaFoldDB" id="A0A386ZM39"/>
<reference evidence="3 4" key="1">
    <citation type="submission" date="2018-09" db="EMBL/GenBank/DDBJ databases">
        <title>Nocardia yunnanensis sp. nov., an actinomycete isolated from a soil sample.</title>
        <authorList>
            <person name="Zhang J."/>
        </authorList>
    </citation>
    <scope>NUCLEOTIDE SEQUENCE [LARGE SCALE GENOMIC DNA]</scope>
    <source>
        <strain evidence="3 4">CFHS0054</strain>
    </source>
</reference>
<dbReference type="KEGG" id="nyu:D7D52_37040"/>
<dbReference type="Proteomes" id="UP000267164">
    <property type="component" value="Chromosome"/>
</dbReference>
<evidence type="ECO:0000313" key="4">
    <source>
        <dbReference type="Proteomes" id="UP000267164"/>
    </source>
</evidence>
<dbReference type="InterPro" id="IPR000551">
    <property type="entry name" value="MerR-type_HTH_dom"/>
</dbReference>
<dbReference type="PRINTS" id="PR00040">
    <property type="entry name" value="HTHMERR"/>
</dbReference>
<dbReference type="GO" id="GO:0003677">
    <property type="term" value="F:DNA binding"/>
    <property type="evidence" value="ECO:0007669"/>
    <property type="project" value="UniProtKB-KW"/>
</dbReference>
<dbReference type="PROSITE" id="PS50937">
    <property type="entry name" value="HTH_MERR_2"/>
    <property type="match status" value="1"/>
</dbReference>
<gene>
    <name evidence="3" type="ORF">D7D52_37040</name>
</gene>
<dbReference type="RefSeq" id="WP_120743591.1">
    <property type="nucleotide sequence ID" value="NZ_CP032568.1"/>
</dbReference>
<keyword evidence="4" id="KW-1185">Reference proteome</keyword>
<dbReference type="InterPro" id="IPR009061">
    <property type="entry name" value="DNA-bd_dom_put_sf"/>
</dbReference>
<dbReference type="OrthoDB" id="4567915at2"/>
<evidence type="ECO:0000259" key="2">
    <source>
        <dbReference type="PROSITE" id="PS50937"/>
    </source>
</evidence>
<dbReference type="InterPro" id="IPR047057">
    <property type="entry name" value="MerR_fam"/>
</dbReference>
<dbReference type="EMBL" id="CP032568">
    <property type="protein sequence ID" value="AYF78508.1"/>
    <property type="molecule type" value="Genomic_DNA"/>
</dbReference>
<keyword evidence="1" id="KW-0238">DNA-binding</keyword>
<dbReference type="PANTHER" id="PTHR30204:SF97">
    <property type="entry name" value="MERR FAMILY REGULATORY PROTEIN"/>
    <property type="match status" value="1"/>
</dbReference>